<keyword evidence="4" id="KW-0833">Ubl conjugation pathway</keyword>
<name>A0AAW0T9E8_SCYPA</name>
<feature type="domain" description="ZBR-type" evidence="7">
    <location>
        <begin position="274"/>
        <end position="323"/>
    </location>
</feature>
<evidence type="ECO:0000259" key="7">
    <source>
        <dbReference type="PROSITE" id="PS51872"/>
    </source>
</evidence>
<organism evidence="8 9">
    <name type="scientific">Scylla paramamosain</name>
    <name type="common">Mud crab</name>
    <dbReference type="NCBI Taxonomy" id="85552"/>
    <lineage>
        <taxon>Eukaryota</taxon>
        <taxon>Metazoa</taxon>
        <taxon>Ecdysozoa</taxon>
        <taxon>Arthropoda</taxon>
        <taxon>Crustacea</taxon>
        <taxon>Multicrustacea</taxon>
        <taxon>Malacostraca</taxon>
        <taxon>Eumalacostraca</taxon>
        <taxon>Eucarida</taxon>
        <taxon>Decapoda</taxon>
        <taxon>Pleocyemata</taxon>
        <taxon>Brachyura</taxon>
        <taxon>Eubrachyura</taxon>
        <taxon>Portunoidea</taxon>
        <taxon>Portunidae</taxon>
        <taxon>Portuninae</taxon>
        <taxon>Scylla</taxon>
    </lineage>
</organism>
<dbReference type="InterPro" id="IPR044064">
    <property type="entry name" value="ZF_ZBR"/>
</dbReference>
<comment type="pathway">
    <text evidence="1">Protein modification; protein ubiquitination.</text>
</comment>
<evidence type="ECO:0000256" key="5">
    <source>
        <dbReference type="ARBA" id="ARBA00022833"/>
    </source>
</evidence>
<proteinExistence type="predicted"/>
<keyword evidence="5" id="KW-0862">Zinc</keyword>
<dbReference type="InterPro" id="IPR001810">
    <property type="entry name" value="F-box_dom"/>
</dbReference>
<keyword evidence="9" id="KW-1185">Reference proteome</keyword>
<evidence type="ECO:0000256" key="1">
    <source>
        <dbReference type="ARBA" id="ARBA00004906"/>
    </source>
</evidence>
<dbReference type="CDD" id="cd20348">
    <property type="entry name" value="BRcat_RBR_EMI"/>
    <property type="match status" value="1"/>
</dbReference>
<accession>A0AAW0T9E8</accession>
<keyword evidence="2" id="KW-0479">Metal-binding</keyword>
<dbReference type="EMBL" id="JARAKH010000036">
    <property type="protein sequence ID" value="KAK8383993.1"/>
    <property type="molecule type" value="Genomic_DNA"/>
</dbReference>
<evidence type="ECO:0000256" key="4">
    <source>
        <dbReference type="ARBA" id="ARBA00022786"/>
    </source>
</evidence>
<dbReference type="Gene3D" id="2.20.25.20">
    <property type="match status" value="1"/>
</dbReference>
<dbReference type="InterPro" id="IPR013087">
    <property type="entry name" value="Znf_C2H2_type"/>
</dbReference>
<evidence type="ECO:0000256" key="2">
    <source>
        <dbReference type="ARBA" id="ARBA00022723"/>
    </source>
</evidence>
<dbReference type="PROSITE" id="PS50181">
    <property type="entry name" value="FBOX"/>
    <property type="match status" value="1"/>
</dbReference>
<sequence length="360" mass="40664">MTQAIAPCSPPRSRFVRAASSRWWGLTEGLPSLTPEVTRRSTRLTSTPHTSSCQDVFRLPLPKIEGITRVGRTRYSSTSDSPVATTTVSTLEMNELEVTCEANISQKPLRVKTRLLETLQKPGRTKATVSSRLPPSRTITRLRKPPTVFIRLLKEADYLARRVLRYLSGEDLLRLSHVNQQLRDLIVKDKVLNSRRTSYLNARRSDHDRVGKENVKLKRLTEGTSSAYRTLSPRKQLSAIQNLSNTSAPKSPEKVITLAERFMQVGKNLTKGEELQKCVKCKSPAVVHKSQHRATCSRKVCGYDYCTNCHLTFHRRPHDCPVLRPRTRQASGIFSLKCKEEPEAVVIHTSGSEVSFMSSW</sequence>
<protein>
    <submittedName>
        <fullName evidence="8">Uncharacterized protein</fullName>
    </submittedName>
</protein>
<dbReference type="GO" id="GO:0007088">
    <property type="term" value="P:regulation of mitotic nuclear division"/>
    <property type="evidence" value="ECO:0007669"/>
    <property type="project" value="InterPro"/>
</dbReference>
<evidence type="ECO:0000256" key="3">
    <source>
        <dbReference type="ARBA" id="ARBA00022771"/>
    </source>
</evidence>
<dbReference type="PROSITE" id="PS51872">
    <property type="entry name" value="ZF_ZBR"/>
    <property type="match status" value="1"/>
</dbReference>
<evidence type="ECO:0000259" key="6">
    <source>
        <dbReference type="PROSITE" id="PS50181"/>
    </source>
</evidence>
<dbReference type="Pfam" id="PF22191">
    <property type="entry name" value="IBR_1"/>
    <property type="match status" value="1"/>
</dbReference>
<dbReference type="EMBL" id="JARAKH010000036">
    <property type="protein sequence ID" value="KAK8383994.1"/>
    <property type="molecule type" value="Genomic_DNA"/>
</dbReference>
<dbReference type="PANTHER" id="PTHR15493">
    <property type="entry name" value="F-BOX ONLY PROTEIN 5 AND 43"/>
    <property type="match status" value="1"/>
</dbReference>
<dbReference type="GO" id="GO:0008270">
    <property type="term" value="F:zinc ion binding"/>
    <property type="evidence" value="ECO:0007669"/>
    <property type="project" value="UniProtKB-KW"/>
</dbReference>
<reference evidence="8 9" key="1">
    <citation type="submission" date="2023-03" db="EMBL/GenBank/DDBJ databases">
        <title>High-quality genome of Scylla paramamosain provides insights in environmental adaptation.</title>
        <authorList>
            <person name="Zhang L."/>
        </authorList>
    </citation>
    <scope>NUCLEOTIDE SEQUENCE [LARGE SCALE GENOMIC DNA]</scope>
    <source>
        <strain evidence="8">LZ_2023a</strain>
        <tissue evidence="8">Muscle</tissue>
    </source>
</reference>
<dbReference type="InterPro" id="IPR047147">
    <property type="entry name" value="FBX5_43"/>
</dbReference>
<feature type="domain" description="F-box" evidence="6">
    <location>
        <begin position="149"/>
        <end position="195"/>
    </location>
</feature>
<evidence type="ECO:0000313" key="9">
    <source>
        <dbReference type="Proteomes" id="UP001487740"/>
    </source>
</evidence>
<dbReference type="Proteomes" id="UP001487740">
    <property type="component" value="Unassembled WGS sequence"/>
</dbReference>
<dbReference type="PROSITE" id="PS00028">
    <property type="entry name" value="ZINC_FINGER_C2H2_1"/>
    <property type="match status" value="1"/>
</dbReference>
<gene>
    <name evidence="8" type="ORF">O3P69_016019</name>
</gene>
<dbReference type="GO" id="GO:0045835">
    <property type="term" value="P:negative regulation of meiotic nuclear division"/>
    <property type="evidence" value="ECO:0007669"/>
    <property type="project" value="InterPro"/>
</dbReference>
<dbReference type="GO" id="GO:0005634">
    <property type="term" value="C:nucleus"/>
    <property type="evidence" value="ECO:0007669"/>
    <property type="project" value="TreeGrafter"/>
</dbReference>
<comment type="caution">
    <text evidence="8">The sequence shown here is derived from an EMBL/GenBank/DDBJ whole genome shotgun (WGS) entry which is preliminary data.</text>
</comment>
<keyword evidence="3" id="KW-0863">Zinc-finger</keyword>
<dbReference type="PANTHER" id="PTHR15493:SF9">
    <property type="entry name" value="GH14043P"/>
    <property type="match status" value="1"/>
</dbReference>
<evidence type="ECO:0000313" key="8">
    <source>
        <dbReference type="EMBL" id="KAK8383993.1"/>
    </source>
</evidence>
<dbReference type="AlphaFoldDB" id="A0AAW0T9E8"/>